<dbReference type="InterPro" id="IPR051599">
    <property type="entry name" value="Cell_Envelope_Assoc"/>
</dbReference>
<evidence type="ECO:0000313" key="2">
    <source>
        <dbReference type="Proteomes" id="UP000238081"/>
    </source>
</evidence>
<dbReference type="GO" id="GO:0005886">
    <property type="term" value="C:plasma membrane"/>
    <property type="evidence" value="ECO:0007669"/>
    <property type="project" value="TreeGrafter"/>
</dbReference>
<evidence type="ECO:0008006" key="3">
    <source>
        <dbReference type="Google" id="ProtNLM"/>
    </source>
</evidence>
<dbReference type="PANTHER" id="PTHR30336">
    <property type="entry name" value="INNER MEMBRANE PROTEIN, PROBABLE PERMEASE"/>
    <property type="match status" value="1"/>
</dbReference>
<dbReference type="InterPro" id="IPR014729">
    <property type="entry name" value="Rossmann-like_a/b/a_fold"/>
</dbReference>
<dbReference type="RefSeq" id="WP_027635315.1">
    <property type="nucleotide sequence ID" value="NZ_JBBNPO010000010.1"/>
</dbReference>
<dbReference type="AlphaFoldDB" id="A0A0A6PW91"/>
<organism evidence="1 2">
    <name type="scientific">Clostridium butyricum</name>
    <dbReference type="NCBI Taxonomy" id="1492"/>
    <lineage>
        <taxon>Bacteria</taxon>
        <taxon>Bacillati</taxon>
        <taxon>Bacillota</taxon>
        <taxon>Clostridia</taxon>
        <taxon>Eubacteriales</taxon>
        <taxon>Clostridiaceae</taxon>
        <taxon>Clostridium</taxon>
    </lineage>
</organism>
<accession>A0A0A6PW91</accession>
<comment type="caution">
    <text evidence="1">The sequence shown here is derived from an EMBL/GenBank/DDBJ whole genome shotgun (WGS) entry which is preliminary data.</text>
</comment>
<name>A0A0A6PW91_CLOBU</name>
<dbReference type="Gene3D" id="1.10.3620.10">
    <property type="entry name" value="YdcF like domain"/>
    <property type="match status" value="1"/>
</dbReference>
<gene>
    <name evidence="1" type="ORF">AWN73_17780</name>
</gene>
<dbReference type="Gene3D" id="3.40.50.620">
    <property type="entry name" value="HUPs"/>
    <property type="match status" value="1"/>
</dbReference>
<proteinExistence type="predicted"/>
<dbReference type="Proteomes" id="UP000238081">
    <property type="component" value="Unassembled WGS sequence"/>
</dbReference>
<dbReference type="PANTHER" id="PTHR30336:SF20">
    <property type="entry name" value="DUF218 DOMAIN-CONTAINING PROTEIN"/>
    <property type="match status" value="1"/>
</dbReference>
<reference evidence="1 2" key="1">
    <citation type="submission" date="2016-01" db="EMBL/GenBank/DDBJ databases">
        <title>Characterization of the Clostridium difficile lineages that are prevalent in Hong Kong and China.</title>
        <authorList>
            <person name="Kwok J.S.-L."/>
            <person name="Lam W.-Y."/>
            <person name="Ip M."/>
            <person name="Chan T.-F."/>
            <person name="Hawkey P.M."/>
            <person name="Tsui S.K.-W."/>
        </authorList>
    </citation>
    <scope>NUCLEOTIDE SEQUENCE [LARGE SCALE GENOMIC DNA]</scope>
    <source>
        <strain evidence="1 2">300064</strain>
    </source>
</reference>
<sequence>MKKQIARNINILGQFCGKRDIEELTSDNLKDKYKISQVDVMVLFGGSIMCGGDVLAQAIKNNISKKYIIVGGAGHTTETLRQRVHKEYPLIETINLSEAELFNQYIEFRYGVKADYLECKSTNCGNNITYLLDLLKDNKIEYKNIILCQDATMQYRMEAGLRKYVSCDVNIINYASYRANIIVKDDSLTYDTDIYGMWDVDRYVNLLMGEIPRLTDDANGYGPNGKGFIAHVDISNRVLKAFNELKNEYGQEVRCANPLYASN</sequence>
<protein>
    <recommendedName>
        <fullName evidence="3">YdcF family protein</fullName>
    </recommendedName>
</protein>
<evidence type="ECO:0000313" key="1">
    <source>
        <dbReference type="EMBL" id="PPV12836.1"/>
    </source>
</evidence>
<dbReference type="EMBL" id="LRDH01000132">
    <property type="protein sequence ID" value="PPV12836.1"/>
    <property type="molecule type" value="Genomic_DNA"/>
</dbReference>